<comment type="catalytic activity">
    <reaction evidence="1 8">
        <text>malonyl-[ACP] + S-adenosyl-L-methionine = malonyl-[ACP] methyl ester + S-adenosyl-L-homocysteine</text>
        <dbReference type="Rhea" id="RHEA:17105"/>
        <dbReference type="Rhea" id="RHEA-COMP:9623"/>
        <dbReference type="Rhea" id="RHEA-COMP:9954"/>
        <dbReference type="ChEBI" id="CHEBI:57856"/>
        <dbReference type="ChEBI" id="CHEBI:59789"/>
        <dbReference type="ChEBI" id="CHEBI:78449"/>
        <dbReference type="ChEBI" id="CHEBI:78845"/>
        <dbReference type="EC" id="2.1.1.197"/>
    </reaction>
</comment>
<dbReference type="NCBIfam" id="TIGR02072">
    <property type="entry name" value="BioC"/>
    <property type="match status" value="1"/>
</dbReference>
<evidence type="ECO:0000256" key="6">
    <source>
        <dbReference type="ARBA" id="ARBA00022691"/>
    </source>
</evidence>
<dbReference type="InterPro" id="IPR050602">
    <property type="entry name" value="Malonyl-ACP_OMT"/>
</dbReference>
<keyword evidence="11" id="KW-1185">Reference proteome</keyword>
<keyword evidence="7 8" id="KW-0093">Biotin biosynthesis</keyword>
<dbReference type="RefSeq" id="WP_377003179.1">
    <property type="nucleotide sequence ID" value="NZ_JBHSGG010000004.1"/>
</dbReference>
<keyword evidence="6 8" id="KW-0949">S-adenosyl-L-methionine</keyword>
<dbReference type="PANTHER" id="PTHR13090">
    <property type="entry name" value="ARGININE-HYDROXYLASE NDUFAF5, MITOCHONDRIAL"/>
    <property type="match status" value="1"/>
</dbReference>
<dbReference type="SUPFAM" id="SSF53335">
    <property type="entry name" value="S-adenosyl-L-methionine-dependent methyltransferases"/>
    <property type="match status" value="1"/>
</dbReference>
<evidence type="ECO:0000256" key="2">
    <source>
        <dbReference type="ARBA" id="ARBA00004746"/>
    </source>
</evidence>
<feature type="domain" description="Methyltransferase type 11" evidence="9">
    <location>
        <begin position="51"/>
        <end position="146"/>
    </location>
</feature>
<dbReference type="Pfam" id="PF08241">
    <property type="entry name" value="Methyltransf_11"/>
    <property type="match status" value="1"/>
</dbReference>
<gene>
    <name evidence="8 10" type="primary">bioC</name>
    <name evidence="10" type="ORF">ACFO3Q_03140</name>
</gene>
<dbReference type="PANTHER" id="PTHR13090:SF1">
    <property type="entry name" value="ARGININE-HYDROXYLASE NDUFAF5, MITOCHONDRIAL"/>
    <property type="match status" value="1"/>
</dbReference>
<dbReference type="GO" id="GO:0032259">
    <property type="term" value="P:methylation"/>
    <property type="evidence" value="ECO:0007669"/>
    <property type="project" value="UniProtKB-KW"/>
</dbReference>
<dbReference type="InterPro" id="IPR011814">
    <property type="entry name" value="BioC"/>
</dbReference>
<dbReference type="HAMAP" id="MF_00835">
    <property type="entry name" value="BioC"/>
    <property type="match status" value="1"/>
</dbReference>
<evidence type="ECO:0000313" key="10">
    <source>
        <dbReference type="EMBL" id="MFC4727164.1"/>
    </source>
</evidence>
<dbReference type="GO" id="GO:0102130">
    <property type="term" value="F:malonyl-CoA methyltransferase activity"/>
    <property type="evidence" value="ECO:0007669"/>
    <property type="project" value="UniProtKB-EC"/>
</dbReference>
<protein>
    <recommendedName>
        <fullName evidence="3 8">Malonyl-[acyl-carrier protein] O-methyltransferase</fullName>
        <shortName evidence="8">Malonyl-ACP O-methyltransferase</shortName>
        <ecNumber evidence="3 8">2.1.1.197</ecNumber>
    </recommendedName>
    <alternativeName>
        <fullName evidence="8">Biotin synthesis protein BioC</fullName>
    </alternativeName>
</protein>
<comment type="function">
    <text evidence="8">Converts the free carboxyl group of a malonyl-thioester to its methyl ester by transfer of a methyl group from S-adenosyl-L-methionine (SAM). It allows to synthesize pimeloyl-ACP via the fatty acid synthetic pathway.</text>
</comment>
<evidence type="ECO:0000256" key="3">
    <source>
        <dbReference type="ARBA" id="ARBA00012327"/>
    </source>
</evidence>
<dbReference type="CDD" id="cd02440">
    <property type="entry name" value="AdoMet_MTases"/>
    <property type="match status" value="1"/>
</dbReference>
<comment type="caution">
    <text evidence="10">The sequence shown here is derived from an EMBL/GenBank/DDBJ whole genome shotgun (WGS) entry which is preliminary data.</text>
</comment>
<evidence type="ECO:0000259" key="9">
    <source>
        <dbReference type="Pfam" id="PF08241"/>
    </source>
</evidence>
<dbReference type="InterPro" id="IPR029063">
    <property type="entry name" value="SAM-dependent_MTases_sf"/>
</dbReference>
<evidence type="ECO:0000256" key="8">
    <source>
        <dbReference type="HAMAP-Rule" id="MF_00835"/>
    </source>
</evidence>
<dbReference type="EC" id="2.1.1.197" evidence="3 8"/>
<evidence type="ECO:0000256" key="7">
    <source>
        <dbReference type="ARBA" id="ARBA00022756"/>
    </source>
</evidence>
<keyword evidence="5 8" id="KW-0808">Transferase</keyword>
<evidence type="ECO:0000256" key="5">
    <source>
        <dbReference type="ARBA" id="ARBA00022679"/>
    </source>
</evidence>
<dbReference type="Proteomes" id="UP001595892">
    <property type="component" value="Unassembled WGS sequence"/>
</dbReference>
<reference evidence="11" key="1">
    <citation type="journal article" date="2019" name="Int. J. Syst. Evol. Microbiol.">
        <title>The Global Catalogue of Microorganisms (GCM) 10K type strain sequencing project: providing services to taxonomists for standard genome sequencing and annotation.</title>
        <authorList>
            <consortium name="The Broad Institute Genomics Platform"/>
            <consortium name="The Broad Institute Genome Sequencing Center for Infectious Disease"/>
            <person name="Wu L."/>
            <person name="Ma J."/>
        </authorList>
    </citation>
    <scope>NUCLEOTIDE SEQUENCE [LARGE SCALE GENOMIC DNA]</scope>
    <source>
        <strain evidence="11">CGMCC 1.13574</strain>
    </source>
</reference>
<sequence>MNARYDRRQLRRAFGRAAESYEAAAVLQREVEARLLESLDYLDDRVPARVLDLGAGPGRASAAMKKRWPRSEVIALDQALPMLRHARRHSGWLRPFRRVCGDAAALPFRDEAFDVVFSSLCLQWADDLPATLAEVRRVLRPGGLFLMSTFGPGTLAELREAFAAVDGAPHVSRFEPIQRIGDAFVAAGFRDPVLDQDTFTLTYPDVPTLMRELRAIGATNAAADRHRGLTGKDRMRAVFAAYEPLRCEGVLPSTWEVVYAQAWGPEPGAPRRGAGGGEIASVPLAAIPIRRRTPPA</sequence>
<proteinExistence type="inferred from homology"/>
<dbReference type="EMBL" id="JBHSGG010000004">
    <property type="protein sequence ID" value="MFC4727164.1"/>
    <property type="molecule type" value="Genomic_DNA"/>
</dbReference>
<dbReference type="Gene3D" id="3.40.50.150">
    <property type="entry name" value="Vaccinia Virus protein VP39"/>
    <property type="match status" value="1"/>
</dbReference>
<keyword evidence="4 8" id="KW-0489">Methyltransferase</keyword>
<comment type="similarity">
    <text evidence="8">Belongs to the methyltransferase superfamily.</text>
</comment>
<dbReference type="InterPro" id="IPR013216">
    <property type="entry name" value="Methyltransf_11"/>
</dbReference>
<evidence type="ECO:0000256" key="1">
    <source>
        <dbReference type="ARBA" id="ARBA00000852"/>
    </source>
</evidence>
<name>A0ABV9NI66_9GAMM</name>
<evidence type="ECO:0000256" key="4">
    <source>
        <dbReference type="ARBA" id="ARBA00022603"/>
    </source>
</evidence>
<organism evidence="10 11">
    <name type="scientific">Coralloluteibacterium thermophilum</name>
    <dbReference type="NCBI Taxonomy" id="2707049"/>
    <lineage>
        <taxon>Bacteria</taxon>
        <taxon>Pseudomonadati</taxon>
        <taxon>Pseudomonadota</taxon>
        <taxon>Gammaproteobacteria</taxon>
        <taxon>Lysobacterales</taxon>
        <taxon>Lysobacteraceae</taxon>
        <taxon>Coralloluteibacterium</taxon>
    </lineage>
</organism>
<accession>A0ABV9NI66</accession>
<evidence type="ECO:0000313" key="11">
    <source>
        <dbReference type="Proteomes" id="UP001595892"/>
    </source>
</evidence>
<comment type="pathway">
    <text evidence="2 8">Cofactor biosynthesis; biotin biosynthesis.</text>
</comment>